<reference evidence="1" key="2">
    <citation type="submission" date="2020-09" db="EMBL/GenBank/DDBJ databases">
        <authorList>
            <person name="Sun Q."/>
            <person name="Zhou Y."/>
        </authorList>
    </citation>
    <scope>NUCLEOTIDE SEQUENCE</scope>
    <source>
        <strain evidence="1">CGMCC 4.7308</strain>
    </source>
</reference>
<protein>
    <recommendedName>
        <fullName evidence="3">TIGR04338 family metallohydrolase</fullName>
    </recommendedName>
</protein>
<evidence type="ECO:0000313" key="1">
    <source>
        <dbReference type="EMBL" id="GGL93446.1"/>
    </source>
</evidence>
<gene>
    <name evidence="1" type="ORF">GCM10011594_11630</name>
</gene>
<evidence type="ECO:0008006" key="3">
    <source>
        <dbReference type="Google" id="ProtNLM"/>
    </source>
</evidence>
<dbReference type="InterPro" id="IPR027595">
    <property type="entry name" value="CHP04338"/>
</dbReference>
<reference evidence="1" key="1">
    <citation type="journal article" date="2014" name="Int. J. Syst. Evol. Microbiol.">
        <title>Complete genome sequence of Corynebacterium casei LMG S-19264T (=DSM 44701T), isolated from a smear-ripened cheese.</title>
        <authorList>
            <consortium name="US DOE Joint Genome Institute (JGI-PGF)"/>
            <person name="Walter F."/>
            <person name="Albersmeier A."/>
            <person name="Kalinowski J."/>
            <person name="Ruckert C."/>
        </authorList>
    </citation>
    <scope>NUCLEOTIDE SEQUENCE</scope>
    <source>
        <strain evidence="1">CGMCC 4.7308</strain>
    </source>
</reference>
<proteinExistence type="predicted"/>
<accession>A0A917SR64</accession>
<dbReference type="AlphaFoldDB" id="A0A917SR64"/>
<organism evidence="1 2">
    <name type="scientific">Nakamurella endophytica</name>
    <dbReference type="NCBI Taxonomy" id="1748367"/>
    <lineage>
        <taxon>Bacteria</taxon>
        <taxon>Bacillati</taxon>
        <taxon>Actinomycetota</taxon>
        <taxon>Actinomycetes</taxon>
        <taxon>Nakamurellales</taxon>
        <taxon>Nakamurellaceae</taxon>
        <taxon>Nakamurella</taxon>
    </lineage>
</organism>
<name>A0A917SR64_9ACTN</name>
<evidence type="ECO:0000313" key="2">
    <source>
        <dbReference type="Proteomes" id="UP000655208"/>
    </source>
</evidence>
<sequence length="172" mass="18871">MAEPPTPASAPVDRWRSRVYEAQHLVGRIFDRSAGFPVVEVAGSRVTVPVERHFGDVAGVQRYVDGVLQLNWVTVRWPRAGLPVRVRERRGQQRAHYEWASATIAVPVAGRWALRELVLLHEIAHHLGDPPPEPPHGPGFTGRFVELVDGVVGPEAGLLLRVTLADQGVPVG</sequence>
<dbReference type="EMBL" id="BMNA01000002">
    <property type="protein sequence ID" value="GGL93446.1"/>
    <property type="molecule type" value="Genomic_DNA"/>
</dbReference>
<dbReference type="NCBIfam" id="TIGR04338">
    <property type="entry name" value="HEXXH_Rv0185"/>
    <property type="match status" value="1"/>
</dbReference>
<dbReference type="RefSeq" id="WP_188940539.1">
    <property type="nucleotide sequence ID" value="NZ_BMNA01000002.1"/>
</dbReference>
<dbReference type="Proteomes" id="UP000655208">
    <property type="component" value="Unassembled WGS sequence"/>
</dbReference>
<comment type="caution">
    <text evidence="1">The sequence shown here is derived from an EMBL/GenBank/DDBJ whole genome shotgun (WGS) entry which is preliminary data.</text>
</comment>
<keyword evidence="2" id="KW-1185">Reference proteome</keyword>